<dbReference type="RefSeq" id="XP_015591463.1">
    <property type="nucleotide sequence ID" value="XM_015735977.2"/>
</dbReference>
<reference evidence="3" key="1">
    <citation type="submission" date="2025-08" db="UniProtKB">
        <authorList>
            <consortium name="RefSeq"/>
        </authorList>
    </citation>
    <scope>IDENTIFICATION</scope>
</reference>
<protein>
    <submittedName>
        <fullName evidence="3">Uncharacterized protein LOC107265974</fullName>
    </submittedName>
</protein>
<dbReference type="AlphaFoldDB" id="A0AAJ7FH21"/>
<dbReference type="KEGG" id="ccin:107265974"/>
<accession>A0AAJ7FH21</accession>
<sequence>MTSIFDLFDGVRGSVKETTLMFGQTTGHAGPPKSSISNISGEAPTKIFGTMGIKPKGLSLRSISDMNVRPNSPRPTKVYKGCKEYEFLKPNLTQVDTFGCPISPRSQNKLPKNQKCQESSSARKSPKVNLMKKLNNEYVFKSPLVPWKTVKKIYPEPEVLAPFYDEEEELNNIYSRTLEKEYKHLTIAFNKATLQEDEGFVSDPEFLPSPEKLSIQMFDEGFDNESIVNYSLDLPEISDDDLE</sequence>
<gene>
    <name evidence="3" type="primary">LOC107265974</name>
</gene>
<evidence type="ECO:0000313" key="3">
    <source>
        <dbReference type="RefSeq" id="XP_015591463.1"/>
    </source>
</evidence>
<dbReference type="Proteomes" id="UP000694920">
    <property type="component" value="Unplaced"/>
</dbReference>
<keyword evidence="2" id="KW-1185">Reference proteome</keyword>
<evidence type="ECO:0000256" key="1">
    <source>
        <dbReference type="SAM" id="MobiDB-lite"/>
    </source>
</evidence>
<organism evidence="2 3">
    <name type="scientific">Cephus cinctus</name>
    <name type="common">Wheat stem sawfly</name>
    <dbReference type="NCBI Taxonomy" id="211228"/>
    <lineage>
        <taxon>Eukaryota</taxon>
        <taxon>Metazoa</taxon>
        <taxon>Ecdysozoa</taxon>
        <taxon>Arthropoda</taxon>
        <taxon>Hexapoda</taxon>
        <taxon>Insecta</taxon>
        <taxon>Pterygota</taxon>
        <taxon>Neoptera</taxon>
        <taxon>Endopterygota</taxon>
        <taxon>Hymenoptera</taxon>
        <taxon>Cephoidea</taxon>
        <taxon>Cephidae</taxon>
        <taxon>Cephus</taxon>
    </lineage>
</organism>
<evidence type="ECO:0000313" key="2">
    <source>
        <dbReference type="Proteomes" id="UP000694920"/>
    </source>
</evidence>
<dbReference type="GeneID" id="107265974"/>
<feature type="compositionally biased region" description="Polar residues" evidence="1">
    <location>
        <begin position="104"/>
        <end position="123"/>
    </location>
</feature>
<proteinExistence type="predicted"/>
<feature type="region of interest" description="Disordered" evidence="1">
    <location>
        <begin position="103"/>
        <end position="125"/>
    </location>
</feature>
<name>A0AAJ7FH21_CEPCN</name>